<protein>
    <submittedName>
        <fullName evidence="4">Uncharacterized protein</fullName>
    </submittedName>
</protein>
<feature type="transmembrane region" description="Helical" evidence="2">
    <location>
        <begin position="123"/>
        <end position="141"/>
    </location>
</feature>
<keyword evidence="2" id="KW-1133">Transmembrane helix</keyword>
<evidence type="ECO:0000256" key="2">
    <source>
        <dbReference type="SAM" id="Phobius"/>
    </source>
</evidence>
<keyword evidence="3" id="KW-0732">Signal</keyword>
<dbReference type="KEGG" id="age:AA314_09762"/>
<evidence type="ECO:0000256" key="3">
    <source>
        <dbReference type="SAM" id="SignalP"/>
    </source>
</evidence>
<feature type="transmembrane region" description="Helical" evidence="2">
    <location>
        <begin position="177"/>
        <end position="194"/>
    </location>
</feature>
<feature type="signal peptide" evidence="3">
    <location>
        <begin position="1"/>
        <end position="26"/>
    </location>
</feature>
<evidence type="ECO:0000313" key="6">
    <source>
        <dbReference type="Proteomes" id="UP000035579"/>
    </source>
</evidence>
<dbReference type="Proteomes" id="UP000256345">
    <property type="component" value="Unassembled WGS sequence"/>
</dbReference>
<keyword evidence="2" id="KW-0812">Transmembrane</keyword>
<keyword evidence="7" id="KW-1185">Reference proteome</keyword>
<dbReference type="EMBL" id="QUMU01000007">
    <property type="protein sequence ID" value="REG29870.1"/>
    <property type="molecule type" value="Genomic_DNA"/>
</dbReference>
<reference evidence="5 7" key="2">
    <citation type="submission" date="2018-08" db="EMBL/GenBank/DDBJ databases">
        <title>Genomic Encyclopedia of Archaeal and Bacterial Type Strains, Phase II (KMG-II): from individual species to whole genera.</title>
        <authorList>
            <person name="Goeker M."/>
        </authorList>
    </citation>
    <scope>NUCLEOTIDE SEQUENCE [LARGE SCALE GENOMIC DNA]</scope>
    <source>
        <strain evidence="5 7">DSM 2261</strain>
    </source>
</reference>
<feature type="compositionally biased region" description="Basic and acidic residues" evidence="1">
    <location>
        <begin position="59"/>
        <end position="71"/>
    </location>
</feature>
<dbReference type="RefSeq" id="WP_047860979.1">
    <property type="nucleotide sequence ID" value="NZ_CP011509.1"/>
</dbReference>
<dbReference type="AlphaFoldDB" id="A0AAC8QJ86"/>
<evidence type="ECO:0000313" key="5">
    <source>
        <dbReference type="EMBL" id="REG29870.1"/>
    </source>
</evidence>
<organism evidence="4 6">
    <name type="scientific">Archangium gephyra</name>
    <dbReference type="NCBI Taxonomy" id="48"/>
    <lineage>
        <taxon>Bacteria</taxon>
        <taxon>Pseudomonadati</taxon>
        <taxon>Myxococcota</taxon>
        <taxon>Myxococcia</taxon>
        <taxon>Myxococcales</taxon>
        <taxon>Cystobacterineae</taxon>
        <taxon>Archangiaceae</taxon>
        <taxon>Archangium</taxon>
    </lineage>
</organism>
<name>A0AAC8QJ86_9BACT</name>
<dbReference type="EMBL" id="CP011509">
    <property type="protein sequence ID" value="AKJ08136.1"/>
    <property type="molecule type" value="Genomic_DNA"/>
</dbReference>
<reference evidence="4 6" key="1">
    <citation type="submission" date="2015-05" db="EMBL/GenBank/DDBJ databases">
        <title>Genome assembly of Archangium gephyra DSM 2261.</title>
        <authorList>
            <person name="Sharma G."/>
            <person name="Subramanian S."/>
        </authorList>
    </citation>
    <scope>NUCLEOTIDE SEQUENCE [LARGE SCALE GENOMIC DNA]</scope>
    <source>
        <strain evidence="4 6">DSM 2261</strain>
    </source>
</reference>
<evidence type="ECO:0000313" key="7">
    <source>
        <dbReference type="Proteomes" id="UP000256345"/>
    </source>
</evidence>
<sequence>MTTPRLTSSRLSLLLLLLLAPGLGLAAQEESTAPRSTVLEPRLASSGLPGTDTRAPLRLRGDEGAPPEDARPSTALRILAETGAGLLTSLGGGVVGAFIGGGLCEAGITGSPSGFLPCLNSTATGLLLGGGAAFALGVWWGGEAAGGDGKLTGALLGFGTCAAAGLLLGLASGNPATGLLVAIPFSLIGSIIGYESTQREPAPGPGAPAPAVASARPRLQPVLAFSPRGTLVGLGGTF</sequence>
<evidence type="ECO:0000256" key="1">
    <source>
        <dbReference type="SAM" id="MobiDB-lite"/>
    </source>
</evidence>
<dbReference type="Proteomes" id="UP000035579">
    <property type="component" value="Chromosome"/>
</dbReference>
<feature type="chain" id="PRO_5041912651" evidence="3">
    <location>
        <begin position="27"/>
        <end position="238"/>
    </location>
</feature>
<feature type="region of interest" description="Disordered" evidence="1">
    <location>
        <begin position="41"/>
        <end position="71"/>
    </location>
</feature>
<accession>A0AAC8QJ86</accession>
<evidence type="ECO:0000313" key="4">
    <source>
        <dbReference type="EMBL" id="AKJ08136.1"/>
    </source>
</evidence>
<keyword evidence="2" id="KW-0472">Membrane</keyword>
<feature type="transmembrane region" description="Helical" evidence="2">
    <location>
        <begin position="153"/>
        <end position="171"/>
    </location>
</feature>
<gene>
    <name evidence="4" type="ORF">AA314_09762</name>
    <name evidence="5" type="ORF">ATI61_107567</name>
</gene>
<proteinExistence type="predicted"/>